<keyword evidence="4" id="KW-1185">Reference proteome</keyword>
<gene>
    <name evidence="3" type="ORF">MU846_10625</name>
</gene>
<protein>
    <recommendedName>
        <fullName evidence="5">LTXXQ motif family protein</fullName>
    </recommendedName>
</protein>
<feature type="region of interest" description="Disordered" evidence="1">
    <location>
        <begin position="96"/>
        <end position="134"/>
    </location>
</feature>
<evidence type="ECO:0000256" key="1">
    <source>
        <dbReference type="SAM" id="MobiDB-lite"/>
    </source>
</evidence>
<dbReference type="RefSeq" id="WP_246952527.1">
    <property type="nucleotide sequence ID" value="NZ_JALKII010000007.1"/>
</dbReference>
<sequence>MKPTLRTTLIGASLLALLAASGASVAGPRDGERRSHAERFADTLQLDDNQRQAMADIFREQRLAQQQVRAETRSKIASILSAEQKQTLAELRAKREARWEERKARMEERREARAERGERSERAHRGGHHARTTR</sequence>
<keyword evidence="2" id="KW-0732">Signal</keyword>
<evidence type="ECO:0008006" key="5">
    <source>
        <dbReference type="Google" id="ProtNLM"/>
    </source>
</evidence>
<evidence type="ECO:0000313" key="4">
    <source>
        <dbReference type="Proteomes" id="UP001165524"/>
    </source>
</evidence>
<evidence type="ECO:0000256" key="2">
    <source>
        <dbReference type="SAM" id="SignalP"/>
    </source>
</evidence>
<organism evidence="3 4">
    <name type="scientific">Alcanivorax quisquiliarum</name>
    <dbReference type="NCBI Taxonomy" id="2933565"/>
    <lineage>
        <taxon>Bacteria</taxon>
        <taxon>Pseudomonadati</taxon>
        <taxon>Pseudomonadota</taxon>
        <taxon>Gammaproteobacteria</taxon>
        <taxon>Oceanospirillales</taxon>
        <taxon>Alcanivoracaceae</taxon>
        <taxon>Alcanivorax</taxon>
    </lineage>
</organism>
<feature type="compositionally biased region" description="Basic residues" evidence="1">
    <location>
        <begin position="125"/>
        <end position="134"/>
    </location>
</feature>
<dbReference type="EMBL" id="JALKII010000007">
    <property type="protein sequence ID" value="MCK0538164.1"/>
    <property type="molecule type" value="Genomic_DNA"/>
</dbReference>
<feature type="chain" id="PRO_5046623972" description="LTXXQ motif family protein" evidence="2">
    <location>
        <begin position="27"/>
        <end position="134"/>
    </location>
</feature>
<feature type="signal peptide" evidence="2">
    <location>
        <begin position="1"/>
        <end position="26"/>
    </location>
</feature>
<proteinExistence type="predicted"/>
<accession>A0ABT0E8K5</accession>
<name>A0ABT0E8K5_9GAMM</name>
<comment type="caution">
    <text evidence="3">The sequence shown here is derived from an EMBL/GenBank/DDBJ whole genome shotgun (WGS) entry which is preliminary data.</text>
</comment>
<feature type="compositionally biased region" description="Basic and acidic residues" evidence="1">
    <location>
        <begin position="96"/>
        <end position="124"/>
    </location>
</feature>
<dbReference type="Proteomes" id="UP001165524">
    <property type="component" value="Unassembled WGS sequence"/>
</dbReference>
<evidence type="ECO:0000313" key="3">
    <source>
        <dbReference type="EMBL" id="MCK0538164.1"/>
    </source>
</evidence>
<reference evidence="3" key="1">
    <citation type="submission" date="2022-04" db="EMBL/GenBank/DDBJ databases">
        <title>Alcanivorax sp. CY1518 draft genome sequence.</title>
        <authorList>
            <person name="Zhao G."/>
            <person name="An M."/>
        </authorList>
    </citation>
    <scope>NUCLEOTIDE SEQUENCE</scope>
    <source>
        <strain evidence="3">CY1518</strain>
    </source>
</reference>